<protein>
    <submittedName>
        <fullName evidence="2">Uncharacterized protein</fullName>
    </submittedName>
</protein>
<dbReference type="AlphaFoldDB" id="A0AAV5IQN1"/>
<proteinExistence type="predicted"/>
<organism evidence="2 3">
    <name type="scientific">Rubroshorea leprosula</name>
    <dbReference type="NCBI Taxonomy" id="152421"/>
    <lineage>
        <taxon>Eukaryota</taxon>
        <taxon>Viridiplantae</taxon>
        <taxon>Streptophyta</taxon>
        <taxon>Embryophyta</taxon>
        <taxon>Tracheophyta</taxon>
        <taxon>Spermatophyta</taxon>
        <taxon>Magnoliopsida</taxon>
        <taxon>eudicotyledons</taxon>
        <taxon>Gunneridae</taxon>
        <taxon>Pentapetalae</taxon>
        <taxon>rosids</taxon>
        <taxon>malvids</taxon>
        <taxon>Malvales</taxon>
        <taxon>Dipterocarpaceae</taxon>
        <taxon>Rubroshorea</taxon>
    </lineage>
</organism>
<gene>
    <name evidence="2" type="ORF">SLEP1_g12975</name>
</gene>
<keyword evidence="1" id="KW-0732">Signal</keyword>
<keyword evidence="3" id="KW-1185">Reference proteome</keyword>
<evidence type="ECO:0000313" key="2">
    <source>
        <dbReference type="EMBL" id="GKV00248.1"/>
    </source>
</evidence>
<evidence type="ECO:0000313" key="3">
    <source>
        <dbReference type="Proteomes" id="UP001054252"/>
    </source>
</evidence>
<dbReference type="PANTHER" id="PTHR38360">
    <property type="entry name" value="OS03G0120000 PROTEIN"/>
    <property type="match status" value="1"/>
</dbReference>
<dbReference type="Proteomes" id="UP001054252">
    <property type="component" value="Unassembled WGS sequence"/>
</dbReference>
<sequence length="404" mass="45457">MGFHDSSSWLLLFLAWFLSYGCLLAADGATTVMVSNISKVEDAQNFHIYYGQTFKVIKNAMDGKSYLLIQSNSKMAARTKYCTSRIKSFIIPLSNYSVDTDFFPVSFFELLGLLGNMKGMTSNSVASGCVLKLFEEGQIDVINKTEPQQFAQFAAHFVSNKDQPESCNFAKFSPLDEETPLQRAEWIKFLGAFANLENRANQVYKMVKDNYLCLTKVATNKENRFKPIVAWMLYDNGKWSFTKEGYKLKFVVDAGGENIDGSMSKISYDVSNPDDLESLHAILCTVDVVIDETYVSDPVGYNQSTFLQNINVEDDSCFAFVTKQSLWRYDKRVQNLTTLDWFNSAISQPQLVLADLIEIFFPTGNYNTTFFRNIAKGEGIISIGATMCDRDSLIPLEPTVPTCG</sequence>
<dbReference type="PANTHER" id="PTHR38360:SF1">
    <property type="entry name" value="F12P19.7"/>
    <property type="match status" value="1"/>
</dbReference>
<feature type="signal peptide" evidence="1">
    <location>
        <begin position="1"/>
        <end position="25"/>
    </location>
</feature>
<accession>A0AAV5IQN1</accession>
<comment type="caution">
    <text evidence="2">The sequence shown here is derived from an EMBL/GenBank/DDBJ whole genome shotgun (WGS) entry which is preliminary data.</text>
</comment>
<evidence type="ECO:0000256" key="1">
    <source>
        <dbReference type="SAM" id="SignalP"/>
    </source>
</evidence>
<feature type="chain" id="PRO_5043842763" evidence="1">
    <location>
        <begin position="26"/>
        <end position="404"/>
    </location>
</feature>
<dbReference type="EMBL" id="BPVZ01000015">
    <property type="protein sequence ID" value="GKV00248.1"/>
    <property type="molecule type" value="Genomic_DNA"/>
</dbReference>
<dbReference type="SUPFAM" id="SSF53807">
    <property type="entry name" value="Helical backbone' metal receptor"/>
    <property type="match status" value="1"/>
</dbReference>
<reference evidence="2 3" key="1">
    <citation type="journal article" date="2021" name="Commun. Biol.">
        <title>The genome of Shorea leprosula (Dipterocarpaceae) highlights the ecological relevance of drought in aseasonal tropical rainforests.</title>
        <authorList>
            <person name="Ng K.K.S."/>
            <person name="Kobayashi M.J."/>
            <person name="Fawcett J.A."/>
            <person name="Hatakeyama M."/>
            <person name="Paape T."/>
            <person name="Ng C.H."/>
            <person name="Ang C.C."/>
            <person name="Tnah L.H."/>
            <person name="Lee C.T."/>
            <person name="Nishiyama T."/>
            <person name="Sese J."/>
            <person name="O'Brien M.J."/>
            <person name="Copetti D."/>
            <person name="Mohd Noor M.I."/>
            <person name="Ong R.C."/>
            <person name="Putra M."/>
            <person name="Sireger I.Z."/>
            <person name="Indrioko S."/>
            <person name="Kosugi Y."/>
            <person name="Izuno A."/>
            <person name="Isagi Y."/>
            <person name="Lee S.L."/>
            <person name="Shimizu K.K."/>
        </authorList>
    </citation>
    <scope>NUCLEOTIDE SEQUENCE [LARGE SCALE GENOMIC DNA]</scope>
    <source>
        <strain evidence="2">214</strain>
    </source>
</reference>
<name>A0AAV5IQN1_9ROSI</name>